<dbReference type="SUPFAM" id="SSF52096">
    <property type="entry name" value="ClpP/crotonase"/>
    <property type="match status" value="1"/>
</dbReference>
<dbReference type="InterPro" id="IPR002142">
    <property type="entry name" value="Peptidase_S49"/>
</dbReference>
<evidence type="ECO:0000256" key="1">
    <source>
        <dbReference type="ARBA" id="ARBA00008683"/>
    </source>
</evidence>
<comment type="similarity">
    <text evidence="1">Belongs to the peptidase S49 family.</text>
</comment>
<proteinExistence type="inferred from homology"/>
<protein>
    <submittedName>
        <fullName evidence="6">Unannotated protein</fullName>
    </submittedName>
</protein>
<dbReference type="Gene3D" id="3.90.226.10">
    <property type="entry name" value="2-enoyl-CoA Hydratase, Chain A, domain 1"/>
    <property type="match status" value="1"/>
</dbReference>
<accession>A0A6J7K9G6</accession>
<feature type="domain" description="Peptidase S49" evidence="5">
    <location>
        <begin position="98"/>
        <end position="237"/>
    </location>
</feature>
<dbReference type="PANTHER" id="PTHR42987">
    <property type="entry name" value="PEPTIDASE S49"/>
    <property type="match status" value="1"/>
</dbReference>
<dbReference type="EMBL" id="CAFBMK010000356">
    <property type="protein sequence ID" value="CAB4952177.1"/>
    <property type="molecule type" value="Genomic_DNA"/>
</dbReference>
<dbReference type="PANTHER" id="PTHR42987:SF8">
    <property type="entry name" value="PROTEINASE"/>
    <property type="match status" value="1"/>
</dbReference>
<evidence type="ECO:0000259" key="5">
    <source>
        <dbReference type="Pfam" id="PF01343"/>
    </source>
</evidence>
<keyword evidence="4" id="KW-0720">Serine protease</keyword>
<dbReference type="AlphaFoldDB" id="A0A6J7K9G6"/>
<evidence type="ECO:0000313" key="6">
    <source>
        <dbReference type="EMBL" id="CAB4952177.1"/>
    </source>
</evidence>
<reference evidence="6" key="1">
    <citation type="submission" date="2020-05" db="EMBL/GenBank/DDBJ databases">
        <authorList>
            <person name="Chiriac C."/>
            <person name="Salcher M."/>
            <person name="Ghai R."/>
            <person name="Kavagutti S V."/>
        </authorList>
    </citation>
    <scope>NUCLEOTIDE SEQUENCE</scope>
</reference>
<dbReference type="Pfam" id="PF01343">
    <property type="entry name" value="Peptidase_S49"/>
    <property type="match status" value="1"/>
</dbReference>
<sequence>MHVADIAGRLPLPEDVRRRLPVPTKQIAVVRLEGVITPAGSPSPRRSGITLEALESTLKKAFALPGLQAVALAISSPGGAPTQSALVADRIRGLAAEHETPVIAFCEDVAASGGYWLACAADEIIAHPTSLVGSIGVVSGGFGLHEAIGRYGIERRLHTAGENKARLDPFQPEREEDVAWLRGELDELHGLFTAWVRERRGSRLAGDESTLFSGEVWTGTRAKELGLIDGLGTLRGVLGSRWPDAKIVTVSSKGSPLGAVLGMLTGGSAAAEASVPAMLRALEDRAAWARFGL</sequence>
<keyword evidence="2" id="KW-0645">Protease</keyword>
<gene>
    <name evidence="6" type="ORF">UFOPK3564_03553</name>
</gene>
<organism evidence="6">
    <name type="scientific">freshwater metagenome</name>
    <dbReference type="NCBI Taxonomy" id="449393"/>
    <lineage>
        <taxon>unclassified sequences</taxon>
        <taxon>metagenomes</taxon>
        <taxon>ecological metagenomes</taxon>
    </lineage>
</organism>
<dbReference type="InterPro" id="IPR029045">
    <property type="entry name" value="ClpP/crotonase-like_dom_sf"/>
</dbReference>
<evidence type="ECO:0000256" key="3">
    <source>
        <dbReference type="ARBA" id="ARBA00022801"/>
    </source>
</evidence>
<dbReference type="GO" id="GO:0008236">
    <property type="term" value="F:serine-type peptidase activity"/>
    <property type="evidence" value="ECO:0007669"/>
    <property type="project" value="UniProtKB-KW"/>
</dbReference>
<dbReference type="CDD" id="cd07023">
    <property type="entry name" value="S49_Sppa_N_C"/>
    <property type="match status" value="1"/>
</dbReference>
<keyword evidence="3" id="KW-0378">Hydrolase</keyword>
<evidence type="ECO:0000256" key="2">
    <source>
        <dbReference type="ARBA" id="ARBA00022670"/>
    </source>
</evidence>
<name>A0A6J7K9G6_9ZZZZ</name>
<dbReference type="GO" id="GO:0006508">
    <property type="term" value="P:proteolysis"/>
    <property type="evidence" value="ECO:0007669"/>
    <property type="project" value="UniProtKB-KW"/>
</dbReference>
<dbReference type="Gene3D" id="6.20.330.10">
    <property type="match status" value="1"/>
</dbReference>
<evidence type="ECO:0000256" key="4">
    <source>
        <dbReference type="ARBA" id="ARBA00022825"/>
    </source>
</evidence>
<dbReference type="InterPro" id="IPR047272">
    <property type="entry name" value="S49_SppA_C"/>
</dbReference>